<evidence type="ECO:0000313" key="2">
    <source>
        <dbReference type="EMBL" id="GMF37702.1"/>
    </source>
</evidence>
<name>A0A9W6XFT8_9STRA</name>
<organism evidence="2 3">
    <name type="scientific">Phytophthora lilii</name>
    <dbReference type="NCBI Taxonomy" id="2077276"/>
    <lineage>
        <taxon>Eukaryota</taxon>
        <taxon>Sar</taxon>
        <taxon>Stramenopiles</taxon>
        <taxon>Oomycota</taxon>
        <taxon>Peronosporomycetes</taxon>
        <taxon>Peronosporales</taxon>
        <taxon>Peronosporaceae</taxon>
        <taxon>Phytophthora</taxon>
    </lineage>
</organism>
<dbReference type="Proteomes" id="UP001165083">
    <property type="component" value="Unassembled WGS sequence"/>
</dbReference>
<evidence type="ECO:0000256" key="1">
    <source>
        <dbReference type="SAM" id="MobiDB-lite"/>
    </source>
</evidence>
<feature type="compositionally biased region" description="Basic and acidic residues" evidence="1">
    <location>
        <begin position="17"/>
        <end position="41"/>
    </location>
</feature>
<protein>
    <submittedName>
        <fullName evidence="2">Unnamed protein product</fullName>
    </submittedName>
</protein>
<dbReference type="OrthoDB" id="89340at2759"/>
<evidence type="ECO:0000313" key="3">
    <source>
        <dbReference type="Proteomes" id="UP001165083"/>
    </source>
</evidence>
<comment type="caution">
    <text evidence="2">The sequence shown here is derived from an EMBL/GenBank/DDBJ whole genome shotgun (WGS) entry which is preliminary data.</text>
</comment>
<gene>
    <name evidence="2" type="ORF">Plil01_001584700</name>
</gene>
<sequence length="156" mass="18632">MNLRKILGEDSEEPDHDIDSDYDDKPEQVARDEKREQKDAAAADDAESEEKTEIYILADRWNEDEYRALIATEPWTEMFEARPKELYDYKREDLSVDTKHQLDKYVAFMEENARALWEILHWLIMKTRGKTAKEADSLAGSQQLYKRRCYRHVNWL</sequence>
<dbReference type="AlphaFoldDB" id="A0A9W6XFT8"/>
<keyword evidence="3" id="KW-1185">Reference proteome</keyword>
<feature type="region of interest" description="Disordered" evidence="1">
    <location>
        <begin position="1"/>
        <end position="50"/>
    </location>
</feature>
<dbReference type="EMBL" id="BSXW01001568">
    <property type="protein sequence ID" value="GMF37702.1"/>
    <property type="molecule type" value="Genomic_DNA"/>
</dbReference>
<proteinExistence type="predicted"/>
<accession>A0A9W6XFT8</accession>
<reference evidence="2" key="1">
    <citation type="submission" date="2023-04" db="EMBL/GenBank/DDBJ databases">
        <title>Phytophthora lilii NBRC 32176.</title>
        <authorList>
            <person name="Ichikawa N."/>
            <person name="Sato H."/>
            <person name="Tonouchi N."/>
        </authorList>
    </citation>
    <scope>NUCLEOTIDE SEQUENCE</scope>
    <source>
        <strain evidence="2">NBRC 32176</strain>
    </source>
</reference>